<reference evidence="3" key="1">
    <citation type="journal article" date="2022" name="IScience">
        <title>Evolution of zygomycete secretomes and the origins of terrestrial fungal ecologies.</title>
        <authorList>
            <person name="Chang Y."/>
            <person name="Wang Y."/>
            <person name="Mondo S."/>
            <person name="Ahrendt S."/>
            <person name="Andreopoulos W."/>
            <person name="Barry K."/>
            <person name="Beard J."/>
            <person name="Benny G.L."/>
            <person name="Blankenship S."/>
            <person name="Bonito G."/>
            <person name="Cuomo C."/>
            <person name="Desiro A."/>
            <person name="Gervers K.A."/>
            <person name="Hundley H."/>
            <person name="Kuo A."/>
            <person name="LaButti K."/>
            <person name="Lang B.F."/>
            <person name="Lipzen A."/>
            <person name="O'Donnell K."/>
            <person name="Pangilinan J."/>
            <person name="Reynolds N."/>
            <person name="Sandor L."/>
            <person name="Smith M.E."/>
            <person name="Tsang A."/>
            <person name="Grigoriev I.V."/>
            <person name="Stajich J.E."/>
            <person name="Spatafora J.W."/>
        </authorList>
    </citation>
    <scope>NUCLEOTIDE SEQUENCE</scope>
    <source>
        <strain evidence="3">RSA 2281</strain>
    </source>
</reference>
<evidence type="ECO:0000256" key="1">
    <source>
        <dbReference type="ARBA" id="ARBA00010734"/>
    </source>
</evidence>
<proteinExistence type="inferred from homology"/>
<keyword evidence="4" id="KW-1185">Reference proteome</keyword>
<organism evidence="3 4">
    <name type="scientific">Phascolomyces articulosus</name>
    <dbReference type="NCBI Taxonomy" id="60185"/>
    <lineage>
        <taxon>Eukaryota</taxon>
        <taxon>Fungi</taxon>
        <taxon>Fungi incertae sedis</taxon>
        <taxon>Mucoromycota</taxon>
        <taxon>Mucoromycotina</taxon>
        <taxon>Mucoromycetes</taxon>
        <taxon>Mucorales</taxon>
        <taxon>Lichtheimiaceae</taxon>
        <taxon>Phascolomyces</taxon>
    </lineage>
</organism>
<dbReference type="Gene3D" id="1.25.40.10">
    <property type="entry name" value="Tetratricopeptide repeat domain"/>
    <property type="match status" value="3"/>
</dbReference>
<dbReference type="InterPro" id="IPR056907">
    <property type="entry name" value="UTP6_C"/>
</dbReference>
<comment type="caution">
    <text evidence="3">The sequence shown here is derived from an EMBL/GenBank/DDBJ whole genome shotgun (WGS) entry which is preliminary data.</text>
</comment>
<evidence type="ECO:0000313" key="4">
    <source>
        <dbReference type="Proteomes" id="UP001209540"/>
    </source>
</evidence>
<dbReference type="GO" id="GO:0030515">
    <property type="term" value="F:snoRNA binding"/>
    <property type="evidence" value="ECO:0007669"/>
    <property type="project" value="InterPro"/>
</dbReference>
<dbReference type="SMART" id="SM00386">
    <property type="entry name" value="HAT"/>
    <property type="match status" value="6"/>
</dbReference>
<name>A0AAD5K5B5_9FUNG</name>
<dbReference type="InterPro" id="IPR011990">
    <property type="entry name" value="TPR-like_helical_dom_sf"/>
</dbReference>
<gene>
    <name evidence="3" type="ORF">BDA99DRAFT_319483</name>
</gene>
<evidence type="ECO:0000259" key="2">
    <source>
        <dbReference type="Pfam" id="PF24892"/>
    </source>
</evidence>
<dbReference type="PANTHER" id="PTHR23271">
    <property type="entry name" value="HEPATOCELLULAR CARCINOMA-ASSOCIATED ANTIGEN 66"/>
    <property type="match status" value="1"/>
</dbReference>
<accession>A0AAD5K5B5</accession>
<dbReference type="Pfam" id="PF24892">
    <property type="entry name" value="UTP6_C"/>
    <property type="match status" value="1"/>
</dbReference>
<dbReference type="EMBL" id="JAIXMP010000007">
    <property type="protein sequence ID" value="KAI9270412.1"/>
    <property type="molecule type" value="Genomic_DNA"/>
</dbReference>
<comment type="similarity">
    <text evidence="1">Belongs to the UTP6 family.</text>
</comment>
<dbReference type="AlphaFoldDB" id="A0AAD5K5B5"/>
<dbReference type="Proteomes" id="UP001209540">
    <property type="component" value="Unassembled WGS sequence"/>
</dbReference>
<evidence type="ECO:0000313" key="3">
    <source>
        <dbReference type="EMBL" id="KAI9270412.1"/>
    </source>
</evidence>
<protein>
    <recommendedName>
        <fullName evidence="2">U3 small nucleolar RNA-associated protein 6 homolog C-terminal domain-containing protein</fullName>
    </recommendedName>
</protein>
<dbReference type="GO" id="GO:0034388">
    <property type="term" value="C:Pwp2p-containing subcomplex of 90S preribosome"/>
    <property type="evidence" value="ECO:0007669"/>
    <property type="project" value="TreeGrafter"/>
</dbReference>
<dbReference type="PANTHER" id="PTHR23271:SF1">
    <property type="entry name" value="U3 SMALL NUCLEOLAR RNA-ASSOCIATED PROTEIN 6 HOMOLOG"/>
    <property type="match status" value="1"/>
</dbReference>
<reference evidence="3" key="2">
    <citation type="submission" date="2023-02" db="EMBL/GenBank/DDBJ databases">
        <authorList>
            <consortium name="DOE Joint Genome Institute"/>
            <person name="Mondo S.J."/>
            <person name="Chang Y."/>
            <person name="Wang Y."/>
            <person name="Ahrendt S."/>
            <person name="Andreopoulos W."/>
            <person name="Barry K."/>
            <person name="Beard J."/>
            <person name="Benny G.L."/>
            <person name="Blankenship S."/>
            <person name="Bonito G."/>
            <person name="Cuomo C."/>
            <person name="Desiro A."/>
            <person name="Gervers K.A."/>
            <person name="Hundley H."/>
            <person name="Kuo A."/>
            <person name="LaButti K."/>
            <person name="Lang B.F."/>
            <person name="Lipzen A."/>
            <person name="O'Donnell K."/>
            <person name="Pangilinan J."/>
            <person name="Reynolds N."/>
            <person name="Sandor L."/>
            <person name="Smith M.W."/>
            <person name="Tsang A."/>
            <person name="Grigoriev I.V."/>
            <person name="Stajich J.E."/>
            <person name="Spatafora J.W."/>
        </authorList>
    </citation>
    <scope>NUCLEOTIDE SEQUENCE</scope>
    <source>
        <strain evidence="3">RSA 2281</strain>
    </source>
</reference>
<feature type="domain" description="U3 small nucleolar RNA-associated protein 6 homolog C-terminal" evidence="2">
    <location>
        <begin position="311"/>
        <end position="592"/>
    </location>
</feature>
<dbReference type="SUPFAM" id="SSF48452">
    <property type="entry name" value="TPR-like"/>
    <property type="match status" value="3"/>
</dbReference>
<sequence>MNLDMLRKKRKARMPELPNEGEDGSRVTEYSIKQRINGLFKRALIKFNGDVSLWIQYIDHAKRSKANNVLSGIFVSALQHHPRKGELWILASSWEFEDNANPSAARVLMQRALRLNADNKNLWHEYFRLELLYVEKIKLRRRVLGVDDKSLEQQRKEEEERAMDVDEMDENTIKLPTITGEDVENWNEESSERKTVKKMEASAAEALKEGVNPILNGLLAKIVYDNAIEAIPNDLDFRTKFVDIYRMFSDPEEGIDHVYETIQRDMGADPVARSYLAQRHLFSKIKQSSENDTSRYIGTGEPAFIPAIRACVEDFNQAIQDVPTAEMFELYTEFLLDQHNFTFEDNLKTYLSKVLQRAFKAARKANVSSAVLCKYHVDSLLEYDEEKAQSVVTKAVEQYPNSSDLWSKRIQLCSKDDESEEKLFQQALTKCSESYDLWDFYMECLGNRWKTSVAMDNKEEGGENLDKVYMHAVEQVTLLLPSLSTDDDDRNRIKDLVLCSYVDWELEAKGIVAARSVYKKIIQNFYPTYRFYQKCLTIEEEQHDNNEAVEYLYEMATRLHQHKEEIYQMYISYLREQKKFKKADHVLWKASKEVPDFHFDN</sequence>
<dbReference type="GO" id="GO:0000462">
    <property type="term" value="P:maturation of SSU-rRNA from tricistronic rRNA transcript (SSU-rRNA, 5.8S rRNA, LSU-rRNA)"/>
    <property type="evidence" value="ECO:0007669"/>
    <property type="project" value="InterPro"/>
</dbReference>
<dbReference type="GO" id="GO:0032040">
    <property type="term" value="C:small-subunit processome"/>
    <property type="evidence" value="ECO:0007669"/>
    <property type="project" value="TreeGrafter"/>
</dbReference>
<dbReference type="InterPro" id="IPR013949">
    <property type="entry name" value="Utp6"/>
</dbReference>
<dbReference type="InterPro" id="IPR003107">
    <property type="entry name" value="HAT"/>
</dbReference>